<evidence type="ECO:0000313" key="11">
    <source>
        <dbReference type="Proteomes" id="UP000198462"/>
    </source>
</evidence>
<dbReference type="PROSITE" id="PS00098">
    <property type="entry name" value="THIOLASE_1"/>
    <property type="match status" value="1"/>
</dbReference>
<dbReference type="SUPFAM" id="SSF53901">
    <property type="entry name" value="Thiolase-like"/>
    <property type="match status" value="2"/>
</dbReference>
<feature type="domain" description="Thiolase N-terminal" evidence="8">
    <location>
        <begin position="5"/>
        <end position="260"/>
    </location>
</feature>
<keyword evidence="3" id="KW-0583">PHB biosynthesis</keyword>
<feature type="active site" description="Proton acceptor" evidence="6">
    <location>
        <position position="347"/>
    </location>
</feature>
<evidence type="ECO:0000256" key="1">
    <source>
        <dbReference type="ARBA" id="ARBA00010982"/>
    </source>
</evidence>
<dbReference type="InterPro" id="IPR002155">
    <property type="entry name" value="Thiolase"/>
</dbReference>
<dbReference type="GO" id="GO:0003988">
    <property type="term" value="F:acetyl-CoA C-acyltransferase activity"/>
    <property type="evidence" value="ECO:0007669"/>
    <property type="project" value="UniProtKB-ARBA"/>
</dbReference>
<dbReference type="PANTHER" id="PTHR18919:SF107">
    <property type="entry name" value="ACETYL-COA ACETYLTRANSFERASE, CYTOSOLIC"/>
    <property type="match status" value="1"/>
</dbReference>
<dbReference type="InterPro" id="IPR020615">
    <property type="entry name" value="Thiolase_acyl_enz_int_AS"/>
</dbReference>
<keyword evidence="11" id="KW-1185">Reference proteome</keyword>
<feature type="active site" description="Proton acceptor" evidence="6">
    <location>
        <position position="377"/>
    </location>
</feature>
<name>A0A219B2L5_9SPHN</name>
<evidence type="ECO:0000259" key="8">
    <source>
        <dbReference type="Pfam" id="PF00108"/>
    </source>
</evidence>
<dbReference type="Pfam" id="PF02803">
    <property type="entry name" value="Thiolase_C"/>
    <property type="match status" value="1"/>
</dbReference>
<dbReference type="PIRSF" id="PIRSF000429">
    <property type="entry name" value="Ac-CoA_Ac_transf"/>
    <property type="match status" value="1"/>
</dbReference>
<dbReference type="CDD" id="cd00751">
    <property type="entry name" value="thiolase"/>
    <property type="match status" value="1"/>
</dbReference>
<evidence type="ECO:0000313" key="10">
    <source>
        <dbReference type="EMBL" id="OWV32561.1"/>
    </source>
</evidence>
<dbReference type="Pfam" id="PF00108">
    <property type="entry name" value="Thiolase_N"/>
    <property type="match status" value="1"/>
</dbReference>
<evidence type="ECO:0000256" key="4">
    <source>
        <dbReference type="ARBA" id="ARBA00023315"/>
    </source>
</evidence>
<dbReference type="NCBIfam" id="TIGR01930">
    <property type="entry name" value="AcCoA-C-Actrans"/>
    <property type="match status" value="1"/>
</dbReference>
<evidence type="ECO:0000256" key="6">
    <source>
        <dbReference type="PIRSR" id="PIRSR000429-1"/>
    </source>
</evidence>
<comment type="pathway">
    <text evidence="5">Metabolic intermediate biosynthesis; (R)-mevalonate biosynthesis; (R)-mevalonate from acetyl-CoA: step 1/3.</text>
</comment>
<evidence type="ECO:0000256" key="7">
    <source>
        <dbReference type="RuleBase" id="RU003557"/>
    </source>
</evidence>
<dbReference type="STRING" id="1234595.C725_1433"/>
<dbReference type="InterPro" id="IPR020610">
    <property type="entry name" value="Thiolase_AS"/>
</dbReference>
<dbReference type="InterPro" id="IPR020617">
    <property type="entry name" value="Thiolase_C"/>
</dbReference>
<keyword evidence="2 7" id="KW-0808">Transferase</keyword>
<comment type="similarity">
    <text evidence="1 7">Belongs to the thiolase-like superfamily. Thiolase family.</text>
</comment>
<dbReference type="GO" id="GO:0042619">
    <property type="term" value="P:poly-hydroxybutyrate biosynthetic process"/>
    <property type="evidence" value="ECO:0007669"/>
    <property type="project" value="UniProtKB-KW"/>
</dbReference>
<evidence type="ECO:0000259" key="9">
    <source>
        <dbReference type="Pfam" id="PF02803"/>
    </source>
</evidence>
<dbReference type="InterPro" id="IPR020613">
    <property type="entry name" value="Thiolase_CS"/>
</dbReference>
<dbReference type="FunFam" id="3.40.47.10:FF:000010">
    <property type="entry name" value="Acetyl-CoA acetyltransferase (Thiolase)"/>
    <property type="match status" value="1"/>
</dbReference>
<evidence type="ECO:0000256" key="2">
    <source>
        <dbReference type="ARBA" id="ARBA00022679"/>
    </source>
</evidence>
<dbReference type="Gene3D" id="3.40.47.10">
    <property type="match status" value="2"/>
</dbReference>
<accession>A0A219B2L5</accession>
<dbReference type="OrthoDB" id="7181944at2"/>
<dbReference type="GO" id="GO:0044281">
    <property type="term" value="P:small molecule metabolic process"/>
    <property type="evidence" value="ECO:0007669"/>
    <property type="project" value="UniProtKB-ARBA"/>
</dbReference>
<dbReference type="PROSITE" id="PS00099">
    <property type="entry name" value="THIOLASE_3"/>
    <property type="match status" value="1"/>
</dbReference>
<reference evidence="11" key="1">
    <citation type="submission" date="2017-05" db="EMBL/GenBank/DDBJ databases">
        <authorList>
            <person name="Lin X."/>
        </authorList>
    </citation>
    <scope>NUCLEOTIDE SEQUENCE [LARGE SCALE GENOMIC DNA]</scope>
    <source>
        <strain evidence="11">JLT2012</strain>
    </source>
</reference>
<dbReference type="InterPro" id="IPR020616">
    <property type="entry name" value="Thiolase_N"/>
</dbReference>
<dbReference type="AlphaFoldDB" id="A0A219B2L5"/>
<gene>
    <name evidence="10" type="ORF">B5C34_03255</name>
</gene>
<dbReference type="PROSITE" id="PS00737">
    <property type="entry name" value="THIOLASE_2"/>
    <property type="match status" value="1"/>
</dbReference>
<evidence type="ECO:0000256" key="3">
    <source>
        <dbReference type="ARBA" id="ARBA00022752"/>
    </source>
</evidence>
<protein>
    <submittedName>
        <fullName evidence="10">Acetyl-CoA acetyltransferase</fullName>
    </submittedName>
</protein>
<dbReference type="Proteomes" id="UP000198462">
    <property type="component" value="Unassembled WGS sequence"/>
</dbReference>
<organism evidence="10 11">
    <name type="scientific">Pacificimonas flava</name>
    <dbReference type="NCBI Taxonomy" id="1234595"/>
    <lineage>
        <taxon>Bacteria</taxon>
        <taxon>Pseudomonadati</taxon>
        <taxon>Pseudomonadota</taxon>
        <taxon>Alphaproteobacteria</taxon>
        <taxon>Sphingomonadales</taxon>
        <taxon>Sphingosinicellaceae</taxon>
        <taxon>Pacificimonas</taxon>
    </lineage>
</organism>
<comment type="caution">
    <text evidence="10">The sequence shown here is derived from an EMBL/GenBank/DDBJ whole genome shotgun (WGS) entry which is preliminary data.</text>
</comment>
<proteinExistence type="inferred from homology"/>
<dbReference type="RefSeq" id="WP_088711357.1">
    <property type="nucleotide sequence ID" value="NZ_NFZT01000001.1"/>
</dbReference>
<keyword evidence="4 7" id="KW-0012">Acyltransferase</keyword>
<evidence type="ECO:0000256" key="5">
    <source>
        <dbReference type="ARBA" id="ARBA00037924"/>
    </source>
</evidence>
<sequence length="390" mass="40506">MVETVIAAAKRTPVGSFLGSFADTPAHELGRAAIVAAMEEAGVTGEDIAEVILGQVLTAAQGQNPARQASIAAGIHEATPAYGVNQVCGSGLRAVALASQQIALGEADIMIAGGQESMSLAPHAQHLRQGQKMGDLKLIDTMIRDGLWDAFNGYHMGQTAENLAERYQLTREAQDSFAAASQNKAEAARGSGRFKDEIVPVTVKERKGERTVDTDEYIREGVTAEGLAGLRPAFTKDGSVTAANASGLNDGAAALVLMSAAEAERRGAPVLGRIKSWASCGVDPAYMGIGPVPASKKALEKAGWSISDLDLIEANEAFAAQSLSVGKELGWDDERVNVNGGAIAIGHPIGASGARILVTLLHEMKKRDAKKGLATLCIGGGMGIALTIER</sequence>
<feature type="domain" description="Thiolase C-terminal" evidence="9">
    <location>
        <begin position="270"/>
        <end position="390"/>
    </location>
</feature>
<dbReference type="InterPro" id="IPR016039">
    <property type="entry name" value="Thiolase-like"/>
</dbReference>
<dbReference type="PANTHER" id="PTHR18919">
    <property type="entry name" value="ACETYL-COA C-ACYLTRANSFERASE"/>
    <property type="match status" value="1"/>
</dbReference>
<feature type="active site" description="Acyl-thioester intermediate" evidence="6">
    <location>
        <position position="88"/>
    </location>
</feature>
<dbReference type="EMBL" id="NFZT01000001">
    <property type="protein sequence ID" value="OWV32561.1"/>
    <property type="molecule type" value="Genomic_DNA"/>
</dbReference>